<dbReference type="EMBL" id="CP014989">
    <property type="protein sequence ID" value="ANS79384.1"/>
    <property type="molecule type" value="Genomic_DNA"/>
</dbReference>
<protein>
    <submittedName>
        <fullName evidence="1">Uncharacterized protein</fullName>
    </submittedName>
</protein>
<keyword evidence="2" id="KW-1185">Reference proteome</keyword>
<sequence>MALDRRSRGVVVIVGVLVSHASTIDPACGIRSTVCRICKITAG</sequence>
<accession>A0A1B1ND97</accession>
<organism evidence="1 2">
    <name type="scientific">Serinicoccus hydrothermalis</name>
    <dbReference type="NCBI Taxonomy" id="1758689"/>
    <lineage>
        <taxon>Bacteria</taxon>
        <taxon>Bacillati</taxon>
        <taxon>Actinomycetota</taxon>
        <taxon>Actinomycetes</taxon>
        <taxon>Micrococcales</taxon>
        <taxon>Ornithinimicrobiaceae</taxon>
        <taxon>Serinicoccus</taxon>
    </lineage>
</organism>
<reference evidence="1 2" key="1">
    <citation type="submission" date="2016-03" db="EMBL/GenBank/DDBJ databases">
        <title>Shallow-sea hydrothermal system.</title>
        <authorList>
            <person name="Tang K."/>
        </authorList>
    </citation>
    <scope>NUCLEOTIDE SEQUENCE [LARGE SCALE GENOMIC DNA]</scope>
    <source>
        <strain evidence="1 2">JLT9</strain>
    </source>
</reference>
<evidence type="ECO:0000313" key="2">
    <source>
        <dbReference type="Proteomes" id="UP000092482"/>
    </source>
</evidence>
<gene>
    <name evidence="1" type="ORF">SGUI_1988</name>
</gene>
<dbReference type="Proteomes" id="UP000092482">
    <property type="component" value="Chromosome"/>
</dbReference>
<evidence type="ECO:0000313" key="1">
    <source>
        <dbReference type="EMBL" id="ANS79384.1"/>
    </source>
</evidence>
<proteinExistence type="predicted"/>
<dbReference type="KEGG" id="serj:SGUI_1988"/>
<name>A0A1B1ND97_9MICO</name>
<dbReference type="AlphaFoldDB" id="A0A1B1ND97"/>